<organism evidence="3 4">
    <name type="scientific">Methylobacterium fujisawaense</name>
    <dbReference type="NCBI Taxonomy" id="107400"/>
    <lineage>
        <taxon>Bacteria</taxon>
        <taxon>Pseudomonadati</taxon>
        <taxon>Pseudomonadota</taxon>
        <taxon>Alphaproteobacteria</taxon>
        <taxon>Hyphomicrobiales</taxon>
        <taxon>Methylobacteriaceae</taxon>
        <taxon>Methylobacterium</taxon>
    </lineage>
</organism>
<dbReference type="InterPro" id="IPR029787">
    <property type="entry name" value="Nucleotide_cyclase"/>
</dbReference>
<feature type="domain" description="GGDEF" evidence="2">
    <location>
        <begin position="500"/>
        <end position="633"/>
    </location>
</feature>
<comment type="caution">
    <text evidence="3">The sequence shown here is derived from an EMBL/GenBank/DDBJ whole genome shotgun (WGS) entry which is preliminary data.</text>
</comment>
<dbReference type="SUPFAM" id="SSF141868">
    <property type="entry name" value="EAL domain-like"/>
    <property type="match status" value="1"/>
</dbReference>
<dbReference type="GeneID" id="96602468"/>
<proteinExistence type="predicted"/>
<evidence type="ECO:0000259" key="2">
    <source>
        <dbReference type="PROSITE" id="PS50887"/>
    </source>
</evidence>
<feature type="domain" description="EAL" evidence="1">
    <location>
        <begin position="642"/>
        <end position="892"/>
    </location>
</feature>
<dbReference type="Pfam" id="PF00990">
    <property type="entry name" value="GGDEF"/>
    <property type="match status" value="1"/>
</dbReference>
<dbReference type="InterPro" id="IPR054327">
    <property type="entry name" value="His-kinase-like_sensor"/>
</dbReference>
<gene>
    <name evidence="3" type="ORF">GGQ91_000698</name>
</gene>
<dbReference type="Proteomes" id="UP000565455">
    <property type="component" value="Unassembled WGS sequence"/>
</dbReference>
<dbReference type="SMART" id="SM00267">
    <property type="entry name" value="GGDEF"/>
    <property type="match status" value="1"/>
</dbReference>
<dbReference type="Pfam" id="PF12860">
    <property type="entry name" value="PAS_7"/>
    <property type="match status" value="1"/>
</dbReference>
<dbReference type="InterPro" id="IPR000160">
    <property type="entry name" value="GGDEF_dom"/>
</dbReference>
<dbReference type="PROSITE" id="PS50887">
    <property type="entry name" value="GGDEF"/>
    <property type="match status" value="1"/>
</dbReference>
<dbReference type="CDD" id="cd12915">
    <property type="entry name" value="PDC2_DGC_like"/>
    <property type="match status" value="1"/>
</dbReference>
<dbReference type="NCBIfam" id="TIGR00254">
    <property type="entry name" value="GGDEF"/>
    <property type="match status" value="1"/>
</dbReference>
<dbReference type="RefSeq" id="WP_182591348.1">
    <property type="nucleotide sequence ID" value="NZ_JACJIM010000001.1"/>
</dbReference>
<reference evidence="3 4" key="1">
    <citation type="submission" date="2020-08" db="EMBL/GenBank/DDBJ databases">
        <title>Genomic Encyclopedia of Type Strains, Phase IV (KMG-IV): sequencing the most valuable type-strain genomes for metagenomic binning, comparative biology and taxonomic classification.</title>
        <authorList>
            <person name="Goeker M."/>
        </authorList>
    </citation>
    <scope>NUCLEOTIDE SEQUENCE [LARGE SCALE GENOMIC DNA]</scope>
    <source>
        <strain evidence="3 4">DSM 5686</strain>
    </source>
</reference>
<evidence type="ECO:0000259" key="1">
    <source>
        <dbReference type="PROSITE" id="PS50883"/>
    </source>
</evidence>
<dbReference type="CDD" id="cd01948">
    <property type="entry name" value="EAL"/>
    <property type="match status" value="1"/>
</dbReference>
<dbReference type="SUPFAM" id="SSF55785">
    <property type="entry name" value="PYP-like sensor domain (PAS domain)"/>
    <property type="match status" value="1"/>
</dbReference>
<dbReference type="PROSITE" id="PS50883">
    <property type="entry name" value="EAL"/>
    <property type="match status" value="1"/>
</dbReference>
<evidence type="ECO:0000313" key="4">
    <source>
        <dbReference type="Proteomes" id="UP000565455"/>
    </source>
</evidence>
<accession>A0ABR6D5J7</accession>
<dbReference type="PANTHER" id="PTHR44757:SF2">
    <property type="entry name" value="BIOFILM ARCHITECTURE MAINTENANCE PROTEIN MBAA"/>
    <property type="match status" value="1"/>
</dbReference>
<name>A0ABR6D5J7_9HYPH</name>
<dbReference type="InterPro" id="IPR043128">
    <property type="entry name" value="Rev_trsase/Diguanyl_cyclase"/>
</dbReference>
<dbReference type="InterPro" id="IPR052155">
    <property type="entry name" value="Biofilm_reg_signaling"/>
</dbReference>
<dbReference type="PANTHER" id="PTHR44757">
    <property type="entry name" value="DIGUANYLATE CYCLASE DGCP"/>
    <property type="match status" value="1"/>
</dbReference>
<dbReference type="Gene3D" id="3.30.450.20">
    <property type="entry name" value="PAS domain"/>
    <property type="match status" value="3"/>
</dbReference>
<dbReference type="EMBL" id="JACJIM010000001">
    <property type="protein sequence ID" value="MBA9061337.1"/>
    <property type="molecule type" value="Genomic_DNA"/>
</dbReference>
<dbReference type="Gene3D" id="3.20.20.450">
    <property type="entry name" value="EAL domain"/>
    <property type="match status" value="1"/>
</dbReference>
<dbReference type="CDD" id="cd01949">
    <property type="entry name" value="GGDEF"/>
    <property type="match status" value="1"/>
</dbReference>
<protein>
    <submittedName>
        <fullName evidence="3">Diguanylate cyclase (GGDEF)-like protein</fullName>
    </submittedName>
</protein>
<dbReference type="InterPro" id="IPR001633">
    <property type="entry name" value="EAL_dom"/>
</dbReference>
<dbReference type="Pfam" id="PF00563">
    <property type="entry name" value="EAL"/>
    <property type="match status" value="1"/>
</dbReference>
<evidence type="ECO:0000313" key="3">
    <source>
        <dbReference type="EMBL" id="MBA9061337.1"/>
    </source>
</evidence>
<dbReference type="SUPFAM" id="SSF55073">
    <property type="entry name" value="Nucleotide cyclase"/>
    <property type="match status" value="1"/>
</dbReference>
<dbReference type="InterPro" id="IPR035965">
    <property type="entry name" value="PAS-like_dom_sf"/>
</dbReference>
<dbReference type="Pfam" id="PF22588">
    <property type="entry name" value="dCache_1_like"/>
    <property type="match status" value="1"/>
</dbReference>
<dbReference type="SMART" id="SM00052">
    <property type="entry name" value="EAL"/>
    <property type="match status" value="1"/>
</dbReference>
<sequence length="903" mass="98220">MSATSLTTAGIVLAVVLTGAGILVAQKLYELEIRSTERSLVSLTTLLSEQADRSMQAMEVIQLDVARELASARSSADRSFASLGSSTAMHDKLRAGVSALPQVKEISIIDLQGRTINSSIDRPADKESSRPSFLEDLGRDPSERKIIVAGTARPDGSGLDLIVAHRIADIDGQSVGYMIGAVDLRYFERLYARVSPDEADVISFVHTDLTMLARHPRPPGAIGRKVPPLKWMRVQGAERPTSGVERMTTPIDGQDRIVAAQLMEHYPIIMGTSRTISATLTPWRAQTLPLTATVALLVGGVFFIVRIAKAQLRAQERLASSSAAQAAAEERASADRRLRDEYARFGTALDSMSQGVLLLDHESRLVVLNARMTELFDIPPLLREAGSPLDVLLRQIIASMSKAEGDRLSDILAASVRESRPAALVCDLTDGRIVGVTTAAVPSGGIVCTFEDITERHRAQAMIAHMAHHDALTGLPNRVLLQEATGRLLAERGRTPMDGGGGALLLLDLDGFKQVNDVHGHPLGDALLRAVAARLSALIAAPDVLARLGGDEFAVVRFGQDEEADAVRLAERIVSALGTPFVIEGVHLSIGTSIGVARADVADGSPETLLRNADIALYRAKASGRRTWCLYQPQMECENRERRRLEEDLGCALEKGQFELHYQPIVGAASRAVTGYEALLRWRHPTRGLVPPAAFIPICEETGLIREIGSWVLQRACEDAAGWLPGLRVAVNLSAVQFREKELVAVVERALARSDLPAKLLELEITESVLLRDDLTNLEILKALHRMGVSIIMDDFGTGYSSLNYMRCFPFDKIKIDQTFVRNLSNGSQGVAVMRAAIALGHALGITVLAEGVETVEERDFLVAEGCDELQGYLFGRPERIMDARRRSVDRHPHGSFRNRRSA</sequence>
<dbReference type="InterPro" id="IPR035919">
    <property type="entry name" value="EAL_sf"/>
</dbReference>
<keyword evidence="4" id="KW-1185">Reference proteome</keyword>
<dbReference type="Gene3D" id="3.30.70.270">
    <property type="match status" value="1"/>
</dbReference>